<keyword evidence="2" id="KW-0413">Isomerase</keyword>
<dbReference type="PANTHER" id="PTHR42852">
    <property type="entry name" value="THIOL:DISULFIDE INTERCHANGE PROTEIN DSBE"/>
    <property type="match status" value="1"/>
</dbReference>
<gene>
    <name evidence="2" type="ORF">SAMN04488127_2027</name>
</gene>
<protein>
    <submittedName>
        <fullName evidence="2">Thiol-disulfide isomerase or thioredoxin</fullName>
    </submittedName>
</protein>
<organism evidence="2 3">
    <name type="scientific">Bhargavaea ginsengi</name>
    <dbReference type="NCBI Taxonomy" id="426757"/>
    <lineage>
        <taxon>Bacteria</taxon>
        <taxon>Bacillati</taxon>
        <taxon>Bacillota</taxon>
        <taxon>Bacilli</taxon>
        <taxon>Bacillales</taxon>
        <taxon>Caryophanaceae</taxon>
        <taxon>Bhargavaea</taxon>
    </lineage>
</organism>
<evidence type="ECO:0000313" key="2">
    <source>
        <dbReference type="EMBL" id="SEJ50627.1"/>
    </source>
</evidence>
<dbReference type="STRING" id="426757.SAMN04488127_2027"/>
<dbReference type="PANTHER" id="PTHR42852:SF12">
    <property type="entry name" value="THIOL-DISULFIDE OXIDOREDUCTASE YKUV"/>
    <property type="match status" value="1"/>
</dbReference>
<keyword evidence="3" id="KW-1185">Reference proteome</keyword>
<dbReference type="GO" id="GO:0016491">
    <property type="term" value="F:oxidoreductase activity"/>
    <property type="evidence" value="ECO:0007669"/>
    <property type="project" value="InterPro"/>
</dbReference>
<dbReference type="RefSeq" id="WP_092053256.1">
    <property type="nucleotide sequence ID" value="NZ_FNZF01000003.1"/>
</dbReference>
<accession>A0A1H6ZGJ5</accession>
<dbReference type="OrthoDB" id="9811352at2"/>
<dbReference type="InterPro" id="IPR036249">
    <property type="entry name" value="Thioredoxin-like_sf"/>
</dbReference>
<dbReference type="AlphaFoldDB" id="A0A1H6ZGJ5"/>
<reference evidence="3" key="1">
    <citation type="submission" date="2016-10" db="EMBL/GenBank/DDBJ databases">
        <authorList>
            <person name="Varghese N."/>
            <person name="Submissions S."/>
        </authorList>
    </citation>
    <scope>NUCLEOTIDE SEQUENCE [LARGE SCALE GENOMIC DNA]</scope>
    <source>
        <strain evidence="3">CGMCC 1.6763</strain>
    </source>
</reference>
<dbReference type="EMBL" id="FNZF01000003">
    <property type="protein sequence ID" value="SEJ50627.1"/>
    <property type="molecule type" value="Genomic_DNA"/>
</dbReference>
<name>A0A1H6ZGJ5_9BACL</name>
<proteinExistence type="predicted"/>
<dbReference type="InterPro" id="IPR013740">
    <property type="entry name" value="Redoxin"/>
</dbReference>
<dbReference type="InterPro" id="IPR050553">
    <property type="entry name" value="Thioredoxin_ResA/DsbE_sf"/>
</dbReference>
<sequence>MKLRTPMPELGGATEWLNGVRTKADLVGERPTLIHFWSVSCGLCKDMMPHIGAIRDKYGDRLNVVAVHMPRSGDDADMGKIRQAAAAHGITQPVFVDGAKELTGAFGNRYVPAYYVFDKTGRLRHYQAGEGGMLMLEKRISRLL</sequence>
<dbReference type="Proteomes" id="UP000199200">
    <property type="component" value="Unassembled WGS sequence"/>
</dbReference>
<feature type="domain" description="Thioredoxin" evidence="1">
    <location>
        <begin position="1"/>
        <end position="144"/>
    </location>
</feature>
<dbReference type="GO" id="GO:0016853">
    <property type="term" value="F:isomerase activity"/>
    <property type="evidence" value="ECO:0007669"/>
    <property type="project" value="UniProtKB-KW"/>
</dbReference>
<dbReference type="SUPFAM" id="SSF52833">
    <property type="entry name" value="Thioredoxin-like"/>
    <property type="match status" value="1"/>
</dbReference>
<evidence type="ECO:0000313" key="3">
    <source>
        <dbReference type="Proteomes" id="UP000199200"/>
    </source>
</evidence>
<dbReference type="Gene3D" id="3.40.30.10">
    <property type="entry name" value="Glutaredoxin"/>
    <property type="match status" value="1"/>
</dbReference>
<dbReference type="Pfam" id="PF08534">
    <property type="entry name" value="Redoxin"/>
    <property type="match status" value="1"/>
</dbReference>
<dbReference type="InterPro" id="IPR013766">
    <property type="entry name" value="Thioredoxin_domain"/>
</dbReference>
<evidence type="ECO:0000259" key="1">
    <source>
        <dbReference type="PROSITE" id="PS51352"/>
    </source>
</evidence>
<dbReference type="PROSITE" id="PS51352">
    <property type="entry name" value="THIOREDOXIN_2"/>
    <property type="match status" value="1"/>
</dbReference>